<proteinExistence type="predicted"/>
<feature type="region of interest" description="Disordered" evidence="1">
    <location>
        <begin position="236"/>
        <end position="259"/>
    </location>
</feature>
<name>A0A9Q1IRR7_SYNKA</name>
<accession>A0A9Q1IRR7</accession>
<evidence type="ECO:0000313" key="4">
    <source>
        <dbReference type="Proteomes" id="UP001152622"/>
    </source>
</evidence>
<evidence type="ECO:0000259" key="2">
    <source>
        <dbReference type="Pfam" id="PF22938"/>
    </source>
</evidence>
<comment type="caution">
    <text evidence="3">The sequence shown here is derived from an EMBL/GenBank/DDBJ whole genome shotgun (WGS) entry which is preliminary data.</text>
</comment>
<dbReference type="Proteomes" id="UP001152622">
    <property type="component" value="Chromosome 9"/>
</dbReference>
<evidence type="ECO:0000256" key="1">
    <source>
        <dbReference type="SAM" id="MobiDB-lite"/>
    </source>
</evidence>
<dbReference type="InterPro" id="IPR054465">
    <property type="entry name" value="Integrase_p58-like_C"/>
</dbReference>
<organism evidence="3 4">
    <name type="scientific">Synaphobranchus kaupii</name>
    <name type="common">Kaup's arrowtooth eel</name>
    <dbReference type="NCBI Taxonomy" id="118154"/>
    <lineage>
        <taxon>Eukaryota</taxon>
        <taxon>Metazoa</taxon>
        <taxon>Chordata</taxon>
        <taxon>Craniata</taxon>
        <taxon>Vertebrata</taxon>
        <taxon>Euteleostomi</taxon>
        <taxon>Actinopterygii</taxon>
        <taxon>Neopterygii</taxon>
        <taxon>Teleostei</taxon>
        <taxon>Anguilliformes</taxon>
        <taxon>Synaphobranchidae</taxon>
        <taxon>Synaphobranchus</taxon>
    </lineage>
</organism>
<sequence length="466" mass="52680">MRNCVISHFETSELMSEEEERQPAAQPIKNSMEDGTFVAFCHFLADLFTSISHYSLLLQRNDVILPQKLWQLDPNLVVNSLSSRQPWRNSTNRWKEKMRQKVKYQVKLQSWLKVNQCAPRLQKAIVLTCEFTVKHLKTRFGSLLEENTKETPIAKAVRCFTVFNHDSWPDDKQELLNHGEEVDFLLEHFSTVLSSRIGMDLVGLLPRSSRGHQYILVVLDYATRGLGTAAVTPSNYGGTRGGGKRTDGDDLAYGKRTHGGGPNGTGHRVYVYNRGAQPREFAPGDKVLVLVPTSECKFLAKWNGPYEVIEKVGTVNYRVRQPGRRPPTKVYHVNLLKKWVAREVLFSIKSPQVAVKTEPVKVQMGEQLTPSERQDLQDLVNRNRGRIFYRGRAHRPDPAPDRHGARKTGKTEAIQDHRGQKRSHRGRGPELPMGTRTHFRGETPWVPGPPALLVGAEGGVCGSRRG</sequence>
<gene>
    <name evidence="3" type="ORF">SKAU_G00249800</name>
</gene>
<dbReference type="OrthoDB" id="10000497at2759"/>
<evidence type="ECO:0000313" key="3">
    <source>
        <dbReference type="EMBL" id="KAJ8349850.1"/>
    </source>
</evidence>
<keyword evidence="4" id="KW-1185">Reference proteome</keyword>
<dbReference type="AlphaFoldDB" id="A0A9Q1IRR7"/>
<dbReference type="Pfam" id="PF22938">
    <property type="entry name" value="Integrase_p58_C"/>
    <property type="match status" value="1"/>
</dbReference>
<feature type="region of interest" description="Disordered" evidence="1">
    <location>
        <begin position="391"/>
        <end position="446"/>
    </location>
</feature>
<reference evidence="3" key="1">
    <citation type="journal article" date="2023" name="Science">
        <title>Genome structures resolve the early diversification of teleost fishes.</title>
        <authorList>
            <person name="Parey E."/>
            <person name="Louis A."/>
            <person name="Montfort J."/>
            <person name="Bouchez O."/>
            <person name="Roques C."/>
            <person name="Iampietro C."/>
            <person name="Lluch J."/>
            <person name="Castinel A."/>
            <person name="Donnadieu C."/>
            <person name="Desvignes T."/>
            <person name="Floi Bucao C."/>
            <person name="Jouanno E."/>
            <person name="Wen M."/>
            <person name="Mejri S."/>
            <person name="Dirks R."/>
            <person name="Jansen H."/>
            <person name="Henkel C."/>
            <person name="Chen W.J."/>
            <person name="Zahm M."/>
            <person name="Cabau C."/>
            <person name="Klopp C."/>
            <person name="Thompson A.W."/>
            <person name="Robinson-Rechavi M."/>
            <person name="Braasch I."/>
            <person name="Lecointre G."/>
            <person name="Bobe J."/>
            <person name="Postlethwait J.H."/>
            <person name="Berthelot C."/>
            <person name="Roest Crollius H."/>
            <person name="Guiguen Y."/>
        </authorList>
    </citation>
    <scope>NUCLEOTIDE SEQUENCE</scope>
    <source>
        <strain evidence="3">WJC10195</strain>
    </source>
</reference>
<feature type="compositionally biased region" description="Basic and acidic residues" evidence="1">
    <location>
        <begin position="394"/>
        <end position="418"/>
    </location>
</feature>
<dbReference type="EMBL" id="JAINUF010000009">
    <property type="protein sequence ID" value="KAJ8349850.1"/>
    <property type="molecule type" value="Genomic_DNA"/>
</dbReference>
<feature type="domain" description="Integrase p58-like C-terminal" evidence="2">
    <location>
        <begin position="304"/>
        <end position="338"/>
    </location>
</feature>
<protein>
    <recommendedName>
        <fullName evidence="2">Integrase p58-like C-terminal domain-containing protein</fullName>
    </recommendedName>
</protein>